<gene>
    <name evidence="13" type="ORF">DSM106972_016320</name>
</gene>
<dbReference type="Gene3D" id="3.90.1570.50">
    <property type="match status" value="1"/>
</dbReference>
<protein>
    <recommendedName>
        <fullName evidence="11">Type I restriction enzyme endonuclease subunit</fullName>
        <shortName evidence="11">R protein</shortName>
        <ecNumber evidence="11">3.1.21.3</ecNumber>
    </recommendedName>
</protein>
<evidence type="ECO:0000256" key="3">
    <source>
        <dbReference type="ARBA" id="ARBA00011296"/>
    </source>
</evidence>
<evidence type="ECO:0000256" key="10">
    <source>
        <dbReference type="ARBA" id="ARBA00023125"/>
    </source>
</evidence>
<evidence type="ECO:0000313" key="14">
    <source>
        <dbReference type="Proteomes" id="UP000271624"/>
    </source>
</evidence>
<dbReference type="GO" id="GO:0009035">
    <property type="term" value="F:type I site-specific deoxyribonuclease activity"/>
    <property type="evidence" value="ECO:0007669"/>
    <property type="project" value="UniProtKB-EC"/>
</dbReference>
<dbReference type="SUPFAM" id="SSF52540">
    <property type="entry name" value="P-loop containing nucleoside triphosphate hydrolases"/>
    <property type="match status" value="1"/>
</dbReference>
<dbReference type="InterPro" id="IPR051268">
    <property type="entry name" value="Type-I_R_enzyme_R_subunit"/>
</dbReference>
<dbReference type="InterPro" id="IPR007409">
    <property type="entry name" value="Restrct_endonuc_type1_HsdR_N"/>
</dbReference>
<dbReference type="EC" id="3.1.21.3" evidence="11"/>
<dbReference type="Proteomes" id="UP000271624">
    <property type="component" value="Unassembled WGS sequence"/>
</dbReference>
<dbReference type="CDD" id="cd22332">
    <property type="entry name" value="HsdR_N"/>
    <property type="match status" value="1"/>
</dbReference>
<dbReference type="InterPro" id="IPR014001">
    <property type="entry name" value="Helicase_ATP-bd"/>
</dbReference>
<evidence type="ECO:0000256" key="11">
    <source>
        <dbReference type="RuleBase" id="RU364115"/>
    </source>
</evidence>
<comment type="caution">
    <text evidence="13">The sequence shown here is derived from an EMBL/GenBank/DDBJ whole genome shotgun (WGS) entry which is preliminary data.</text>
</comment>
<reference evidence="13" key="2">
    <citation type="journal article" date="2019" name="Genome Biol. Evol.">
        <title>Day and night: Metabolic profiles and evolutionary relationships of six axenic non-marine cyanobacteria.</title>
        <authorList>
            <person name="Will S.E."/>
            <person name="Henke P."/>
            <person name="Boedeker C."/>
            <person name="Huang S."/>
            <person name="Brinkmann H."/>
            <person name="Rohde M."/>
            <person name="Jarek M."/>
            <person name="Friedl T."/>
            <person name="Seufert S."/>
            <person name="Schumacher M."/>
            <person name="Overmann J."/>
            <person name="Neumann-Schaal M."/>
            <person name="Petersen J."/>
        </authorList>
    </citation>
    <scope>NUCLEOTIDE SEQUENCE [LARGE SCALE GENOMIC DNA]</scope>
    <source>
        <strain evidence="13">PCC 7102</strain>
    </source>
</reference>
<dbReference type="InterPro" id="IPR055180">
    <property type="entry name" value="HsdR_RecA-like_helicase_dom_2"/>
</dbReference>
<dbReference type="Pfam" id="PF04313">
    <property type="entry name" value="HSDR_N"/>
    <property type="match status" value="1"/>
</dbReference>
<organism evidence="13 14">
    <name type="scientific">Dulcicalothrix desertica PCC 7102</name>
    <dbReference type="NCBI Taxonomy" id="232991"/>
    <lineage>
        <taxon>Bacteria</taxon>
        <taxon>Bacillati</taxon>
        <taxon>Cyanobacteriota</taxon>
        <taxon>Cyanophyceae</taxon>
        <taxon>Nostocales</taxon>
        <taxon>Calotrichaceae</taxon>
        <taxon>Dulcicalothrix</taxon>
    </lineage>
</organism>
<name>A0A3S1BB37_9CYAN</name>
<dbReference type="GO" id="GO:0003677">
    <property type="term" value="F:DNA binding"/>
    <property type="evidence" value="ECO:0007669"/>
    <property type="project" value="UniProtKB-KW"/>
</dbReference>
<keyword evidence="4" id="KW-0540">Nuclease</keyword>
<dbReference type="PANTHER" id="PTHR30195">
    <property type="entry name" value="TYPE I SITE-SPECIFIC DEOXYRIBONUCLEASE PROTEIN SUBUNIT M AND R"/>
    <property type="match status" value="1"/>
</dbReference>
<reference evidence="13" key="1">
    <citation type="submission" date="2018-12" db="EMBL/GenBank/DDBJ databases">
        <authorList>
            <person name="Will S."/>
            <person name="Neumann-Schaal M."/>
            <person name="Henke P."/>
        </authorList>
    </citation>
    <scope>NUCLEOTIDE SEQUENCE</scope>
    <source>
        <strain evidence="13">PCC 7102</strain>
    </source>
</reference>
<dbReference type="RefSeq" id="WP_127080264.1">
    <property type="nucleotide sequence ID" value="NZ_RSCL01000003.1"/>
</dbReference>
<dbReference type="SMART" id="SM00487">
    <property type="entry name" value="DEXDc"/>
    <property type="match status" value="1"/>
</dbReference>
<keyword evidence="8 11" id="KW-0378">Hydrolase</keyword>
<dbReference type="GO" id="GO:0009307">
    <property type="term" value="P:DNA restriction-modification system"/>
    <property type="evidence" value="ECO:0007669"/>
    <property type="project" value="UniProtKB-KW"/>
</dbReference>
<dbReference type="PANTHER" id="PTHR30195:SF15">
    <property type="entry name" value="TYPE I RESTRICTION ENZYME HINDI ENDONUCLEASE SUBUNIT"/>
    <property type="match status" value="1"/>
</dbReference>
<evidence type="ECO:0000313" key="13">
    <source>
        <dbReference type="EMBL" id="RUT08464.1"/>
    </source>
</evidence>
<dbReference type="InterPro" id="IPR004473">
    <property type="entry name" value="Restrct_endonuc_typeI_HsdR"/>
</dbReference>
<evidence type="ECO:0000256" key="2">
    <source>
        <dbReference type="ARBA" id="ARBA00008598"/>
    </source>
</evidence>
<keyword evidence="10 11" id="KW-0238">DNA-binding</keyword>
<keyword evidence="14" id="KW-1185">Reference proteome</keyword>
<dbReference type="CDD" id="cd18030">
    <property type="entry name" value="DEXHc_RE_I_HsdR"/>
    <property type="match status" value="1"/>
</dbReference>
<dbReference type="InterPro" id="IPR027417">
    <property type="entry name" value="P-loop_NTPase"/>
</dbReference>
<feature type="domain" description="Helicase ATP-binding" evidence="12">
    <location>
        <begin position="271"/>
        <end position="437"/>
    </location>
</feature>
<accession>A0A3S1BB37</accession>
<evidence type="ECO:0000256" key="8">
    <source>
        <dbReference type="ARBA" id="ARBA00022801"/>
    </source>
</evidence>
<dbReference type="OrthoDB" id="9758243at2"/>
<dbReference type="NCBIfam" id="TIGR00348">
    <property type="entry name" value="hsdR"/>
    <property type="match status" value="1"/>
</dbReference>
<evidence type="ECO:0000256" key="7">
    <source>
        <dbReference type="ARBA" id="ARBA00022759"/>
    </source>
</evidence>
<sequence length="755" mass="85940">MTYANEYTLVEKPCIGALTSFGYTYLPPQQNQVARDTLNEVILRDIFITSIQRINQVPEEAARATYQDMLRVTDNEQWTNLLRGNYSRNVPGESTKKTIRLIDFLNPENNTFTVTNQFYVKSQNARRPDIVIFINGIPIVVIEAKKPFTAKDKTGEAFEQIKQYERDIPRLFYSNAFNIITDGANVLYGATNASSAYWGSWKDDPVGINLNNELEKQLWCLLEPSKLLDILAHFIVFEKREHKVTKKICRYQQFRAVNKIVQRVLAPLQPDSTGRKYRKGLIWHTQGSGKSLTMVFATLKLKTHRTINSPTLENPNILILTDRVDLDEQISKTFLACGLPNPTNINSGNALQEAIHSNPVGLTLLSTIFKFDGSAREAANSHNWIILVDECHRTQEKDLGAYLEKTLPHACFIGFTGTPIQTTDKDTYQNFSLPNEGYLDRYSIDDAVTDGATVPIRYTSRKAEWQIDEKKLDILFDNWFAHEPEEVVNKIKARGVKVDDLVKHRERIELLAYDIWAHFSAHGLPQGFKAQIVAIDREAIILYKRELNKIITKSLQKQGFDKETATAWADAMSIPVYSSNQEDGKPSEDIYIDKLRQDLVKYALDKNEETAAIRKFTGDDTEYEAKVLNGEAPAVHFLIVCNKLLTGFDAPRESVMYLDNPLKEHNLLQAIARTNRVYGVHKEFGLIVDYIGVTKNLTSALSTDRTADIKNALVDLEVERNQLKSIHTQLTKFLKTAEISLPTSFAISFRMPKSW</sequence>
<dbReference type="EMBL" id="RSCL01000003">
    <property type="protein sequence ID" value="RUT08464.1"/>
    <property type="molecule type" value="Genomic_DNA"/>
</dbReference>
<evidence type="ECO:0000256" key="1">
    <source>
        <dbReference type="ARBA" id="ARBA00000851"/>
    </source>
</evidence>
<evidence type="ECO:0000256" key="5">
    <source>
        <dbReference type="ARBA" id="ARBA00022741"/>
    </source>
</evidence>
<dbReference type="CDD" id="cd18800">
    <property type="entry name" value="SF2_C_EcoR124I-like"/>
    <property type="match status" value="1"/>
</dbReference>
<comment type="similarity">
    <text evidence="2 11">Belongs to the HsdR family.</text>
</comment>
<comment type="subunit">
    <text evidence="3 11">The type I restriction/modification system is composed of three polypeptides R, M and S.</text>
</comment>
<evidence type="ECO:0000256" key="4">
    <source>
        <dbReference type="ARBA" id="ARBA00022722"/>
    </source>
</evidence>
<keyword evidence="5 11" id="KW-0547">Nucleotide-binding</keyword>
<evidence type="ECO:0000256" key="9">
    <source>
        <dbReference type="ARBA" id="ARBA00022840"/>
    </source>
</evidence>
<proteinExistence type="inferred from homology"/>
<dbReference type="AlphaFoldDB" id="A0A3S1BB37"/>
<dbReference type="Gene3D" id="3.40.50.300">
    <property type="entry name" value="P-loop containing nucleotide triphosphate hydrolases"/>
    <property type="match status" value="2"/>
</dbReference>
<dbReference type="PROSITE" id="PS51192">
    <property type="entry name" value="HELICASE_ATP_BIND_1"/>
    <property type="match status" value="1"/>
</dbReference>
<keyword evidence="7" id="KW-0255">Endonuclease</keyword>
<dbReference type="GO" id="GO:0005524">
    <property type="term" value="F:ATP binding"/>
    <property type="evidence" value="ECO:0007669"/>
    <property type="project" value="UniProtKB-KW"/>
</dbReference>
<keyword evidence="6 11" id="KW-0680">Restriction system</keyword>
<evidence type="ECO:0000259" key="12">
    <source>
        <dbReference type="PROSITE" id="PS51192"/>
    </source>
</evidence>
<dbReference type="Pfam" id="PF22679">
    <property type="entry name" value="T1R_D3-like"/>
    <property type="match status" value="1"/>
</dbReference>
<keyword evidence="9 11" id="KW-0067">ATP-binding</keyword>
<evidence type="ECO:0000256" key="6">
    <source>
        <dbReference type="ARBA" id="ARBA00022747"/>
    </source>
</evidence>
<dbReference type="InterPro" id="IPR040980">
    <property type="entry name" value="SWI2_SNF2"/>
</dbReference>
<comment type="catalytic activity">
    <reaction evidence="1 11">
        <text>Endonucleolytic cleavage of DNA to give random double-stranded fragments with terminal 5'-phosphates, ATP is simultaneously hydrolyzed.</text>
        <dbReference type="EC" id="3.1.21.3"/>
    </reaction>
</comment>
<comment type="function">
    <text evidence="11">Subunit R is required for both nuclease and ATPase activities, but not for modification.</text>
</comment>
<dbReference type="Pfam" id="PF18766">
    <property type="entry name" value="SWI2_SNF2"/>
    <property type="match status" value="1"/>
</dbReference>